<dbReference type="EMBL" id="JYDW01000094">
    <property type="protein sequence ID" value="KRZ56415.1"/>
    <property type="molecule type" value="Genomic_DNA"/>
</dbReference>
<accession>A0A0V1LA22</accession>
<evidence type="ECO:0000313" key="2">
    <source>
        <dbReference type="Proteomes" id="UP000054721"/>
    </source>
</evidence>
<dbReference type="AlphaFoldDB" id="A0A0V1LA22"/>
<proteinExistence type="predicted"/>
<dbReference type="Proteomes" id="UP000054721">
    <property type="component" value="Unassembled WGS sequence"/>
</dbReference>
<protein>
    <submittedName>
        <fullName evidence="1">Uncharacterized protein</fullName>
    </submittedName>
</protein>
<evidence type="ECO:0000313" key="1">
    <source>
        <dbReference type="EMBL" id="KRZ56415.1"/>
    </source>
</evidence>
<keyword evidence="2" id="KW-1185">Reference proteome</keyword>
<reference evidence="1 2" key="1">
    <citation type="submission" date="2015-05" db="EMBL/GenBank/DDBJ databases">
        <title>Evolution of Trichinella species and genotypes.</title>
        <authorList>
            <person name="Korhonen P.K."/>
            <person name="Edoardo P."/>
            <person name="Giuseppe L.R."/>
            <person name="Gasser R.B."/>
        </authorList>
    </citation>
    <scope>NUCLEOTIDE SEQUENCE [LARGE SCALE GENOMIC DNA]</scope>
    <source>
        <strain evidence="1">ISS10</strain>
    </source>
</reference>
<organism evidence="1 2">
    <name type="scientific">Trichinella nativa</name>
    <dbReference type="NCBI Taxonomy" id="6335"/>
    <lineage>
        <taxon>Eukaryota</taxon>
        <taxon>Metazoa</taxon>
        <taxon>Ecdysozoa</taxon>
        <taxon>Nematoda</taxon>
        <taxon>Enoplea</taxon>
        <taxon>Dorylaimia</taxon>
        <taxon>Trichinellida</taxon>
        <taxon>Trichinellidae</taxon>
        <taxon>Trichinella</taxon>
    </lineage>
</organism>
<comment type="caution">
    <text evidence="1">The sequence shown here is derived from an EMBL/GenBank/DDBJ whole genome shotgun (WGS) entry which is preliminary data.</text>
</comment>
<name>A0A0V1LA22_9BILA</name>
<gene>
    <name evidence="1" type="ORF">T02_9246</name>
</gene>
<sequence>MQKAVSRCKLSTIWDITGHIHFGSSNCIQNNFYKLNGKAGSSLKLFCAFEVRIQIYTIFELRRGKFSFSLHDLD</sequence>